<gene>
    <name evidence="3" type="ORF">E6K72_06265</name>
</gene>
<comment type="caution">
    <text evidence="3">The sequence shown here is derived from an EMBL/GenBank/DDBJ whole genome shotgun (WGS) entry which is preliminary data.</text>
</comment>
<reference evidence="3 4" key="1">
    <citation type="journal article" date="2019" name="Nat. Microbiol.">
        <title>Mediterranean grassland soil C-N compound turnover is dependent on rainfall and depth, and is mediated by genomically divergent microorganisms.</title>
        <authorList>
            <person name="Diamond S."/>
            <person name="Andeer P.F."/>
            <person name="Li Z."/>
            <person name="Crits-Christoph A."/>
            <person name="Burstein D."/>
            <person name="Anantharaman K."/>
            <person name="Lane K.R."/>
            <person name="Thomas B.C."/>
            <person name="Pan C."/>
            <person name="Northen T.R."/>
            <person name="Banfield J.F."/>
        </authorList>
    </citation>
    <scope>NUCLEOTIDE SEQUENCE [LARGE SCALE GENOMIC DNA]</scope>
    <source>
        <strain evidence="3">WS_2</strain>
    </source>
</reference>
<dbReference type="PROSITE" id="PS50853">
    <property type="entry name" value="FN3"/>
    <property type="match status" value="1"/>
</dbReference>
<evidence type="ECO:0000313" key="4">
    <source>
        <dbReference type="Proteomes" id="UP000317716"/>
    </source>
</evidence>
<accession>A0A538SVU3</accession>
<keyword evidence="1" id="KW-0812">Transmembrane</keyword>
<feature type="transmembrane region" description="Helical" evidence="1">
    <location>
        <begin position="385"/>
        <end position="409"/>
    </location>
</feature>
<feature type="transmembrane region" description="Helical" evidence="1">
    <location>
        <begin position="29"/>
        <end position="54"/>
    </location>
</feature>
<protein>
    <submittedName>
        <fullName evidence="3">Fibronectin type III domain-containing protein</fullName>
    </submittedName>
</protein>
<keyword evidence="1" id="KW-0472">Membrane</keyword>
<dbReference type="Pfam" id="PF20539">
    <property type="entry name" value="DUF6754"/>
    <property type="match status" value="1"/>
</dbReference>
<dbReference type="SMART" id="SM00060">
    <property type="entry name" value="FN3"/>
    <property type="match status" value="1"/>
</dbReference>
<dbReference type="InterPro" id="IPR013783">
    <property type="entry name" value="Ig-like_fold"/>
</dbReference>
<dbReference type="EMBL" id="VBOS01000212">
    <property type="protein sequence ID" value="TMQ55492.1"/>
    <property type="molecule type" value="Genomic_DNA"/>
</dbReference>
<sequence>MPPLGACPRAQSAHGPRADRTRARFRHGLLSFALAVVPVAALAAALLAIAPAAALSDAPLPPSGLTWRDVPNDAGRAIALEWKASPADSSHPVTAYFVERATAPGGPWTLVDSVAAETHQKTDQGVRRDTQYYYRVTALGPGGVTPALSVTGPVVARSEWFNSTRWSVLVTTAMFFAFVLYFISQAQAGKKPFVRRIPGIDAIEEAVGRATEMGRPVLFIPGIRDINDIQTVAGLVILESVARLTAKYETPIAVPVSYPIPFTIAEEMVKSGYLHAGRPDQYDPSSVRFISPEQFAYVAAVTGIIMRDRPAAHIFMGSFYAESLLLAETGFATGAIQVAGTANIPQLPFFVVACDYTLIGEELYAASAYLSGEPKLVGSLKGGDLLKVVAIVVIVIGCALETAHIHWLAQWMVPR</sequence>
<feature type="transmembrane region" description="Helical" evidence="1">
    <location>
        <begin position="166"/>
        <end position="183"/>
    </location>
</feature>
<evidence type="ECO:0000259" key="2">
    <source>
        <dbReference type="PROSITE" id="PS50853"/>
    </source>
</evidence>
<dbReference type="AlphaFoldDB" id="A0A538SVU3"/>
<proteinExistence type="predicted"/>
<dbReference type="Proteomes" id="UP000317716">
    <property type="component" value="Unassembled WGS sequence"/>
</dbReference>
<keyword evidence="1" id="KW-1133">Transmembrane helix</keyword>
<evidence type="ECO:0000256" key="1">
    <source>
        <dbReference type="SAM" id="Phobius"/>
    </source>
</evidence>
<name>A0A538SVU3_UNCEI</name>
<organism evidence="3 4">
    <name type="scientific">Eiseniibacteriota bacterium</name>
    <dbReference type="NCBI Taxonomy" id="2212470"/>
    <lineage>
        <taxon>Bacteria</taxon>
        <taxon>Candidatus Eiseniibacteriota</taxon>
    </lineage>
</organism>
<dbReference type="InterPro" id="IPR046642">
    <property type="entry name" value="DUF6754"/>
</dbReference>
<feature type="domain" description="Fibronectin type-III" evidence="2">
    <location>
        <begin position="61"/>
        <end position="159"/>
    </location>
</feature>
<dbReference type="CDD" id="cd00063">
    <property type="entry name" value="FN3"/>
    <property type="match status" value="1"/>
</dbReference>
<dbReference type="Gene3D" id="2.60.40.10">
    <property type="entry name" value="Immunoglobulins"/>
    <property type="match status" value="1"/>
</dbReference>
<dbReference type="InterPro" id="IPR003961">
    <property type="entry name" value="FN3_dom"/>
</dbReference>
<dbReference type="SUPFAM" id="SSF49265">
    <property type="entry name" value="Fibronectin type III"/>
    <property type="match status" value="1"/>
</dbReference>
<dbReference type="InterPro" id="IPR036116">
    <property type="entry name" value="FN3_sf"/>
</dbReference>
<evidence type="ECO:0000313" key="3">
    <source>
        <dbReference type="EMBL" id="TMQ55492.1"/>
    </source>
</evidence>